<dbReference type="GO" id="GO:0006260">
    <property type="term" value="P:DNA replication"/>
    <property type="evidence" value="ECO:0007669"/>
    <property type="project" value="UniProtKB-UniRule"/>
</dbReference>
<evidence type="ECO:0000256" key="8">
    <source>
        <dbReference type="ARBA" id="ARBA00023125"/>
    </source>
</evidence>
<comment type="subcellular location">
    <subcellularLocation>
        <location evidence="1 9">Cytoplasm</location>
    </subcellularLocation>
</comment>
<keyword evidence="9" id="KW-0742">SOS response</keyword>
<feature type="domain" description="RecF/RecN/SMC N-terminal" evidence="10">
    <location>
        <begin position="3"/>
        <end position="344"/>
    </location>
</feature>
<keyword evidence="9" id="KW-0234">DNA repair</keyword>
<dbReference type="GO" id="GO:0009432">
    <property type="term" value="P:SOS response"/>
    <property type="evidence" value="ECO:0007669"/>
    <property type="project" value="UniProtKB-UniRule"/>
</dbReference>
<dbReference type="PANTHER" id="PTHR32182">
    <property type="entry name" value="DNA REPLICATION AND REPAIR PROTEIN RECF"/>
    <property type="match status" value="1"/>
</dbReference>
<evidence type="ECO:0000256" key="6">
    <source>
        <dbReference type="ARBA" id="ARBA00022741"/>
    </source>
</evidence>
<proteinExistence type="inferred from homology"/>
<evidence type="ECO:0000256" key="2">
    <source>
        <dbReference type="ARBA" id="ARBA00008016"/>
    </source>
</evidence>
<dbReference type="Gene3D" id="3.40.50.300">
    <property type="entry name" value="P-loop containing nucleotide triphosphate hydrolases"/>
    <property type="match status" value="1"/>
</dbReference>
<dbReference type="Pfam" id="PF02463">
    <property type="entry name" value="SMC_N"/>
    <property type="match status" value="1"/>
</dbReference>
<accession>A0A2U1CY92</accession>
<dbReference type="InterPro" id="IPR001238">
    <property type="entry name" value="DNA-binding_RecF"/>
</dbReference>
<dbReference type="GO" id="GO:0005737">
    <property type="term" value="C:cytoplasm"/>
    <property type="evidence" value="ECO:0007669"/>
    <property type="project" value="UniProtKB-SubCell"/>
</dbReference>
<evidence type="ECO:0000256" key="1">
    <source>
        <dbReference type="ARBA" id="ARBA00004496"/>
    </source>
</evidence>
<comment type="similarity">
    <text evidence="2 9">Belongs to the RecF family.</text>
</comment>
<dbReference type="GO" id="GO:0000731">
    <property type="term" value="P:DNA synthesis involved in DNA repair"/>
    <property type="evidence" value="ECO:0007669"/>
    <property type="project" value="TreeGrafter"/>
</dbReference>
<dbReference type="Gene3D" id="1.20.1050.90">
    <property type="entry name" value="RecF/RecN/SMC, N-terminal domain"/>
    <property type="match status" value="1"/>
</dbReference>
<keyword evidence="8 9" id="KW-0238">DNA-binding</keyword>
<evidence type="ECO:0000313" key="12">
    <source>
        <dbReference type="Proteomes" id="UP000245887"/>
    </source>
</evidence>
<dbReference type="Proteomes" id="UP000245887">
    <property type="component" value="Unassembled WGS sequence"/>
</dbReference>
<evidence type="ECO:0000313" key="11">
    <source>
        <dbReference type="EMBL" id="PVY77462.1"/>
    </source>
</evidence>
<evidence type="ECO:0000256" key="9">
    <source>
        <dbReference type="HAMAP-Rule" id="MF_00365"/>
    </source>
</evidence>
<dbReference type="AlphaFoldDB" id="A0A2U1CY92"/>
<dbReference type="OrthoDB" id="9803889at2"/>
<evidence type="ECO:0000259" key="10">
    <source>
        <dbReference type="Pfam" id="PF02463"/>
    </source>
</evidence>
<comment type="function">
    <text evidence="9">The RecF protein is involved in DNA metabolism; it is required for DNA replication and normal SOS inducibility. RecF binds preferentially to single-stranded, linear DNA. It also seems to bind ATP.</text>
</comment>
<dbReference type="EMBL" id="QEKQ01000003">
    <property type="protein sequence ID" value="PVY77462.1"/>
    <property type="molecule type" value="Genomic_DNA"/>
</dbReference>
<dbReference type="GO" id="GO:0006302">
    <property type="term" value="P:double-strand break repair"/>
    <property type="evidence" value="ECO:0007669"/>
    <property type="project" value="TreeGrafter"/>
</dbReference>
<dbReference type="SUPFAM" id="SSF52540">
    <property type="entry name" value="P-loop containing nucleoside triphosphate hydrolases"/>
    <property type="match status" value="1"/>
</dbReference>
<name>A0A2U1CY92_9GAMM</name>
<organism evidence="11 12">
    <name type="scientific">Tamilnaduibacter salinus</name>
    <dbReference type="NCBI Taxonomy" id="1484056"/>
    <lineage>
        <taxon>Bacteria</taxon>
        <taxon>Pseudomonadati</taxon>
        <taxon>Pseudomonadota</taxon>
        <taxon>Gammaproteobacteria</taxon>
        <taxon>Pseudomonadales</taxon>
        <taxon>Marinobacteraceae</taxon>
        <taxon>Tamilnaduibacter</taxon>
    </lineage>
</organism>
<dbReference type="InterPro" id="IPR027417">
    <property type="entry name" value="P-loop_NTPase"/>
</dbReference>
<reference evidence="11 12" key="1">
    <citation type="submission" date="2018-04" db="EMBL/GenBank/DDBJ databases">
        <title>Genomic Encyclopedia of Type Strains, Phase IV (KMG-IV): sequencing the most valuable type-strain genomes for metagenomic binning, comparative biology and taxonomic classification.</title>
        <authorList>
            <person name="Goeker M."/>
        </authorList>
    </citation>
    <scope>NUCLEOTIDE SEQUENCE [LARGE SCALE GENOMIC DNA]</scope>
    <source>
        <strain evidence="11 12">DSM 28688</strain>
    </source>
</reference>
<keyword evidence="5 9" id="KW-0235">DNA replication</keyword>
<keyword evidence="7 9" id="KW-0067">ATP-binding</keyword>
<protein>
    <recommendedName>
        <fullName evidence="3 9">DNA replication and repair protein RecF</fullName>
    </recommendedName>
</protein>
<keyword evidence="9" id="KW-0227">DNA damage</keyword>
<dbReference type="GO" id="GO:0003697">
    <property type="term" value="F:single-stranded DNA binding"/>
    <property type="evidence" value="ECO:0007669"/>
    <property type="project" value="UniProtKB-UniRule"/>
</dbReference>
<comment type="caution">
    <text evidence="11">The sequence shown here is derived from an EMBL/GenBank/DDBJ whole genome shotgun (WGS) entry which is preliminary data.</text>
</comment>
<dbReference type="GO" id="GO:0005524">
    <property type="term" value="F:ATP binding"/>
    <property type="evidence" value="ECO:0007669"/>
    <property type="project" value="UniProtKB-UniRule"/>
</dbReference>
<evidence type="ECO:0000256" key="4">
    <source>
        <dbReference type="ARBA" id="ARBA00022490"/>
    </source>
</evidence>
<dbReference type="InterPro" id="IPR018078">
    <property type="entry name" value="DNA-binding_RecF_CS"/>
</dbReference>
<dbReference type="InterPro" id="IPR042174">
    <property type="entry name" value="RecF_2"/>
</dbReference>
<dbReference type="NCBIfam" id="TIGR00611">
    <property type="entry name" value="recf"/>
    <property type="match status" value="1"/>
</dbReference>
<evidence type="ECO:0000256" key="3">
    <source>
        <dbReference type="ARBA" id="ARBA00020170"/>
    </source>
</evidence>
<sequence>MALIRLQTQHFRNLAPQSLRLSPSVNLIYGENGSGKSSFLEAVGYLGLGRSFRVNRHDAVVQHGEAALTVFGEVTLPAADEAREESHRIGYSRNTTERETRLRVDGESVRQLSTVAQYLPVSVIDPGTFEIVAGGPGRRRQFLDWLVFHVEHGFASDWQRLQRVVSQRNKLLRNDRMDESLLRLWDQQYVELAERVTATRSRVFEQFLPCLQSLIGEANLPWAESIGFDFFRGWDRKTDLGDVLRNHRDQEHRVGHTQYGPNRADIRLRLAGRPVSETLSRGQQKTLVVLMKLAQARLLCEKGTQCIFLLDDINAELDESNRALLASRIRDLGSQAFITSIEPPRPEQLWGDARPDFKVFHVEHGKLTEE</sequence>
<evidence type="ECO:0000256" key="5">
    <source>
        <dbReference type="ARBA" id="ARBA00022705"/>
    </source>
</evidence>
<dbReference type="HAMAP" id="MF_00365">
    <property type="entry name" value="RecF"/>
    <property type="match status" value="1"/>
</dbReference>
<dbReference type="InterPro" id="IPR003395">
    <property type="entry name" value="RecF/RecN/SMC_N"/>
</dbReference>
<dbReference type="PANTHER" id="PTHR32182:SF0">
    <property type="entry name" value="DNA REPLICATION AND REPAIR PROTEIN RECF"/>
    <property type="match status" value="1"/>
</dbReference>
<evidence type="ECO:0000256" key="7">
    <source>
        <dbReference type="ARBA" id="ARBA00022840"/>
    </source>
</evidence>
<gene>
    <name evidence="9" type="primary">recF</name>
    <name evidence="11" type="ORF">C8D92_103148</name>
</gene>
<keyword evidence="4 9" id="KW-0963">Cytoplasm</keyword>
<dbReference type="PROSITE" id="PS00617">
    <property type="entry name" value="RECF_1"/>
    <property type="match status" value="1"/>
</dbReference>
<dbReference type="RefSeq" id="WP_116918710.1">
    <property type="nucleotide sequence ID" value="NZ_QEKQ01000003.1"/>
</dbReference>
<feature type="binding site" evidence="9">
    <location>
        <begin position="30"/>
        <end position="37"/>
    </location>
    <ligand>
        <name>ATP</name>
        <dbReference type="ChEBI" id="CHEBI:30616"/>
    </ligand>
</feature>
<keyword evidence="6 9" id="KW-0547">Nucleotide-binding</keyword>